<feature type="transmembrane region" description="Helical" evidence="1">
    <location>
        <begin position="271"/>
        <end position="296"/>
    </location>
</feature>
<dbReference type="AlphaFoldDB" id="A3IYA3"/>
<dbReference type="eggNOG" id="ENOG502ZTIZ">
    <property type="taxonomic scope" value="Bacteria"/>
</dbReference>
<dbReference type="RefSeq" id="WP_008278367.1">
    <property type="nucleotide sequence ID" value="NZ_AAXW01000077.1"/>
</dbReference>
<organism evidence="2 3">
    <name type="scientific">Crocosphaera chwakensis CCY0110</name>
    <dbReference type="NCBI Taxonomy" id="391612"/>
    <lineage>
        <taxon>Bacteria</taxon>
        <taxon>Bacillati</taxon>
        <taxon>Cyanobacteriota</taxon>
        <taxon>Cyanophyceae</taxon>
        <taxon>Oscillatoriophycideae</taxon>
        <taxon>Chroococcales</taxon>
        <taxon>Aphanothecaceae</taxon>
        <taxon>Crocosphaera</taxon>
        <taxon>Crocosphaera chwakensis</taxon>
    </lineage>
</organism>
<comment type="caution">
    <text evidence="2">The sequence shown here is derived from an EMBL/GenBank/DDBJ whole genome shotgun (WGS) entry which is preliminary data.</text>
</comment>
<gene>
    <name evidence="2" type="ORF">CY0110_02687</name>
</gene>
<accession>A3IYA3</accession>
<feature type="transmembrane region" description="Helical" evidence="1">
    <location>
        <begin position="83"/>
        <end position="99"/>
    </location>
</feature>
<reference evidence="2 3" key="1">
    <citation type="submission" date="2007-03" db="EMBL/GenBank/DDBJ databases">
        <authorList>
            <person name="Stal L."/>
            <person name="Ferriera S."/>
            <person name="Johnson J."/>
            <person name="Kravitz S."/>
            <person name="Beeson K."/>
            <person name="Sutton G."/>
            <person name="Rogers Y.-H."/>
            <person name="Friedman R."/>
            <person name="Frazier M."/>
            <person name="Venter J.C."/>
        </authorList>
    </citation>
    <scope>NUCLEOTIDE SEQUENCE [LARGE SCALE GENOMIC DNA]</scope>
    <source>
        <strain evidence="2 3">CCY0110</strain>
    </source>
</reference>
<evidence type="ECO:0000256" key="1">
    <source>
        <dbReference type="SAM" id="Phobius"/>
    </source>
</evidence>
<evidence type="ECO:0000313" key="3">
    <source>
        <dbReference type="Proteomes" id="UP000003781"/>
    </source>
</evidence>
<protein>
    <submittedName>
        <fullName evidence="2">Uncharacterized protein</fullName>
    </submittedName>
</protein>
<dbReference type="Proteomes" id="UP000003781">
    <property type="component" value="Unassembled WGS sequence"/>
</dbReference>
<feature type="transmembrane region" description="Helical" evidence="1">
    <location>
        <begin position="58"/>
        <end position="77"/>
    </location>
</feature>
<dbReference type="EMBL" id="AAXW01000077">
    <property type="protein sequence ID" value="EAZ88549.1"/>
    <property type="molecule type" value="Genomic_DNA"/>
</dbReference>
<keyword evidence="1" id="KW-0472">Membrane</keyword>
<keyword evidence="1" id="KW-0812">Transmembrane</keyword>
<name>A3IYA3_9CHRO</name>
<dbReference type="OrthoDB" id="426024at2"/>
<evidence type="ECO:0000313" key="2">
    <source>
        <dbReference type="EMBL" id="EAZ88549.1"/>
    </source>
</evidence>
<keyword evidence="3" id="KW-1185">Reference proteome</keyword>
<proteinExistence type="predicted"/>
<sequence length="432" mass="51264">MSKKLIFQGTITYLTDHWYAKLIFPLVEVKKLLQTIYEFLLHLIWSELIYGKKLENELDSLIAFCIFCILSLLGYYFRDYIQIIIIIFFIIWYLDCWLAKHQYFQKNRKIDICIYEINKNKIICCLSLPNTKTQSIFASFFPEEVNHISIVKSSLRGGAFQEVLDEVWQIEINLCNGKHFVIDENILTHKSLLTAKKLANYFDSDIIFSHSQGANSYVEQELQPIFLYHLVNQNLEGVRYQINSRKVHIYTQWQWSNTWSFIKKLFEKAGFFLFIIVMSGFMIKFGGLLHKIISIIRGKDDIIYLSSPFQWFLPNWHWRNILELVLVLGIFIYQGWQLSRVKHIYITPYYLKFFIDNKMIDKIKTSDIEASFVINNSQPEVLIIGKNKVLTITNFEQEKLAKLFWAYLDEAINSYQKKQPKQLSNESSEEKE</sequence>
<keyword evidence="1" id="KW-1133">Transmembrane helix</keyword>